<accession>T1CCH0</accession>
<protein>
    <submittedName>
        <fullName evidence="2">Uncharacterized protein</fullName>
    </submittedName>
</protein>
<dbReference type="AlphaFoldDB" id="T1CCH0"/>
<dbReference type="EMBL" id="AUZX01003430">
    <property type="protein sequence ID" value="EQD73924.1"/>
    <property type="molecule type" value="Genomic_DNA"/>
</dbReference>
<evidence type="ECO:0000313" key="2">
    <source>
        <dbReference type="EMBL" id="EQD79058.1"/>
    </source>
</evidence>
<comment type="caution">
    <text evidence="2">The sequence shown here is derived from an EMBL/GenBank/DDBJ whole genome shotgun (WGS) entry which is preliminary data.</text>
</comment>
<dbReference type="EMBL" id="AUZY01000303">
    <property type="protein sequence ID" value="EQD79058.1"/>
    <property type="molecule type" value="Genomic_DNA"/>
</dbReference>
<evidence type="ECO:0000313" key="1">
    <source>
        <dbReference type="EMBL" id="EQD73924.1"/>
    </source>
</evidence>
<organism evidence="2">
    <name type="scientific">mine drainage metagenome</name>
    <dbReference type="NCBI Taxonomy" id="410659"/>
    <lineage>
        <taxon>unclassified sequences</taxon>
        <taxon>metagenomes</taxon>
        <taxon>ecological metagenomes</taxon>
    </lineage>
</organism>
<gene>
    <name evidence="1" type="ORF">B1A_04707</name>
    <name evidence="2" type="ORF">B1B_00397</name>
</gene>
<dbReference type="Pfam" id="PF14236">
    <property type="entry name" value="DruA"/>
    <property type="match status" value="1"/>
</dbReference>
<reference evidence="2" key="1">
    <citation type="submission" date="2013-08" db="EMBL/GenBank/DDBJ databases">
        <authorList>
            <person name="Mendez C."/>
            <person name="Richter M."/>
            <person name="Ferrer M."/>
            <person name="Sanchez J."/>
        </authorList>
    </citation>
    <scope>NUCLEOTIDE SEQUENCE</scope>
</reference>
<sequence length="318" mass="36132">MRGLGLTPLRSLRSDSSSAIVCGMETLLRYRGRALTAADIGEIRELIAAHPGASRRKLSERLCEHWGWRQANGALRDMVARGLMLALHRAGHIELPAVRVRLPNPLGAQQTARRRPHPVAVDRTPLCTSLRELGPLTFCQVRRTAQEALFNWLIESDHYLGYTRAVGEHLKFMVYAGVRPVGLFAWSSAARHLGPRDRHLGWSLEARRQNIRFLAYNTRFLVPSWVQVPHLASHLLARMTRMLPGEWEKVYGHPVYFAETFVDTTRHRGTCYRAANWQFLGRTQGRGKDDLTHRPNRTVKDVLGLGLVADYRERLLSA</sequence>
<proteinExistence type="predicted"/>
<reference evidence="2" key="2">
    <citation type="journal article" date="2014" name="ISME J.">
        <title>Microbial stratification in low pH oxic and suboxic macroscopic growths along an acid mine drainage.</title>
        <authorList>
            <person name="Mendez-Garcia C."/>
            <person name="Mesa V."/>
            <person name="Sprenger R.R."/>
            <person name="Richter M."/>
            <person name="Diez M.S."/>
            <person name="Solano J."/>
            <person name="Bargiela R."/>
            <person name="Golyshina O.V."/>
            <person name="Manteca A."/>
            <person name="Ramos J.L."/>
            <person name="Gallego J.R."/>
            <person name="Llorente I."/>
            <person name="Martins Dos Santos V.A."/>
            <person name="Jensen O.N."/>
            <person name="Pelaez A.I."/>
            <person name="Sanchez J."/>
            <person name="Ferrer M."/>
        </authorList>
    </citation>
    <scope>NUCLEOTIDE SEQUENCE</scope>
</reference>
<name>T1CCH0_9ZZZZ</name>
<dbReference type="InterPro" id="IPR025639">
    <property type="entry name" value="DruA"/>
</dbReference>